<feature type="transmembrane region" description="Helical" evidence="1">
    <location>
        <begin position="40"/>
        <end position="62"/>
    </location>
</feature>
<accession>I0JT91</accession>
<gene>
    <name evidence="2" type="ordered locus">HBHAL_5028</name>
</gene>
<dbReference type="HOGENOM" id="CLU_2436703_0_0_9"/>
<name>I0JT91_HALH3</name>
<dbReference type="KEGG" id="hhd:HBHAL_5028"/>
<keyword evidence="1" id="KW-0812">Transmembrane</keyword>
<dbReference type="EMBL" id="HE717023">
    <property type="protein sequence ID" value="CCG47363.1"/>
    <property type="molecule type" value="Genomic_DNA"/>
</dbReference>
<dbReference type="AlphaFoldDB" id="I0JT91"/>
<feature type="transmembrane region" description="Helical" evidence="1">
    <location>
        <begin position="14"/>
        <end position="34"/>
    </location>
</feature>
<reference evidence="2 3" key="1">
    <citation type="journal article" date="2013" name="Environ. Microbiol.">
        <title>Chloride and organic osmolytes: a hybrid strategy to cope with elevated salinities by the moderately halophilic, chloride-dependent bacterium Halobacillus halophilus.</title>
        <authorList>
            <person name="Saum S.H."/>
            <person name="Pfeiffer F."/>
            <person name="Palm P."/>
            <person name="Rampp M."/>
            <person name="Schuster S.C."/>
            <person name="Muller V."/>
            <person name="Oesterhelt D."/>
        </authorList>
    </citation>
    <scope>NUCLEOTIDE SEQUENCE [LARGE SCALE GENOMIC DNA]</scope>
    <source>
        <strain evidence="3">ATCC 35676 / DSM 2266 / JCM 20832 / KCTC 3685 / LMG 17431 / NBRC 102448 / NCIMB 2269</strain>
    </source>
</reference>
<dbReference type="PATRIC" id="fig|866895.3.peg.4069"/>
<evidence type="ECO:0000256" key="1">
    <source>
        <dbReference type="SAM" id="Phobius"/>
    </source>
</evidence>
<keyword evidence="3" id="KW-1185">Reference proteome</keyword>
<sequence>MIGVFYIVEKFEKISSYFTIPISILIFVVSSYAFRDYSEIISILVIIINLIIVVILIAGMYLQRRFKSAIIFSILLAGPVYILDNAMSSS</sequence>
<dbReference type="Proteomes" id="UP000007397">
    <property type="component" value="Chromosome"/>
</dbReference>
<dbReference type="STRING" id="866895.HBHAL_5028"/>
<keyword evidence="1" id="KW-1133">Transmembrane helix</keyword>
<keyword evidence="1" id="KW-0472">Membrane</keyword>
<evidence type="ECO:0000313" key="3">
    <source>
        <dbReference type="Proteomes" id="UP000007397"/>
    </source>
</evidence>
<proteinExistence type="predicted"/>
<evidence type="ECO:0000313" key="2">
    <source>
        <dbReference type="EMBL" id="CCG47363.1"/>
    </source>
</evidence>
<protein>
    <submittedName>
        <fullName evidence="2">Uncharacterized protein</fullName>
    </submittedName>
</protein>
<organism evidence="2 3">
    <name type="scientific">Halobacillus halophilus (strain ATCC 35676 / DSM 2266 / JCM 20832 / KCTC 3685 / LMG 17431 / NBRC 102448 / NCIMB 2269)</name>
    <name type="common">Sporosarcina halophila</name>
    <dbReference type="NCBI Taxonomy" id="866895"/>
    <lineage>
        <taxon>Bacteria</taxon>
        <taxon>Bacillati</taxon>
        <taxon>Bacillota</taxon>
        <taxon>Bacilli</taxon>
        <taxon>Bacillales</taxon>
        <taxon>Bacillaceae</taxon>
        <taxon>Halobacillus</taxon>
    </lineage>
</organism>
<feature type="transmembrane region" description="Helical" evidence="1">
    <location>
        <begin position="69"/>
        <end position="87"/>
    </location>
</feature>